<name>A0ABT4XIH0_9PSED</name>
<proteinExistence type="predicted"/>
<dbReference type="Pfam" id="PF00149">
    <property type="entry name" value="Metallophos"/>
    <property type="match status" value="1"/>
</dbReference>
<dbReference type="InterPro" id="IPR029052">
    <property type="entry name" value="Metallo-depent_PP-like"/>
</dbReference>
<dbReference type="InterPro" id="IPR004843">
    <property type="entry name" value="Calcineurin-like_PHP"/>
</dbReference>
<gene>
    <name evidence="3" type="ORF">PH586_16525</name>
</gene>
<dbReference type="SUPFAM" id="SSF56300">
    <property type="entry name" value="Metallo-dependent phosphatases"/>
    <property type="match status" value="1"/>
</dbReference>
<accession>A0ABT4XIH0</accession>
<protein>
    <submittedName>
        <fullName evidence="3">Metallophosphoesterase</fullName>
    </submittedName>
</protein>
<dbReference type="RefSeq" id="WP_271348866.1">
    <property type="nucleotide sequence ID" value="NZ_JAQJZJ010000008.1"/>
</dbReference>
<organism evidence="3 4">
    <name type="scientific">Pseudomonas aestuarii</name>
    <dbReference type="NCBI Taxonomy" id="3018340"/>
    <lineage>
        <taxon>Bacteria</taxon>
        <taxon>Pseudomonadati</taxon>
        <taxon>Pseudomonadota</taxon>
        <taxon>Gammaproteobacteria</taxon>
        <taxon>Pseudomonadales</taxon>
        <taxon>Pseudomonadaceae</taxon>
        <taxon>Pseudomonas</taxon>
    </lineage>
</organism>
<sequence>MILFLGDPHGRFDHVIEAVMACHPEAIVLLGDIQARRPLDIELAPILGMTDVWFIHGNHDTDSDLYYDNLFGSALADKCLHGRVAEIAGVRIAGLGGVFRGQVWIPPEPWNYLMPKDFAAHCGAGNLWRGGVPRKHRSTIFPSDLSVLFSEKAEVLVTHEAPSAHPHGFSVLDELANSLGVTKTFHGHHHDRRDYSGHSLRLGFDAYGVGLRGITDINGQVLLAGEQDDAPEPGTGVALGGRRSGRR</sequence>
<keyword evidence="4" id="KW-1185">Reference proteome</keyword>
<evidence type="ECO:0000313" key="3">
    <source>
        <dbReference type="EMBL" id="MDA7087997.1"/>
    </source>
</evidence>
<feature type="domain" description="Calcineurin-like phosphoesterase" evidence="2">
    <location>
        <begin position="2"/>
        <end position="191"/>
    </location>
</feature>
<dbReference type="Proteomes" id="UP001212042">
    <property type="component" value="Unassembled WGS sequence"/>
</dbReference>
<dbReference type="EMBL" id="JAQJZJ010000008">
    <property type="protein sequence ID" value="MDA7087997.1"/>
    <property type="molecule type" value="Genomic_DNA"/>
</dbReference>
<feature type="region of interest" description="Disordered" evidence="1">
    <location>
        <begin position="225"/>
        <end position="247"/>
    </location>
</feature>
<dbReference type="Gene3D" id="3.60.21.10">
    <property type="match status" value="1"/>
</dbReference>
<evidence type="ECO:0000313" key="4">
    <source>
        <dbReference type="Proteomes" id="UP001212042"/>
    </source>
</evidence>
<reference evidence="3 4" key="1">
    <citation type="submission" date="2023-01" db="EMBL/GenBank/DDBJ databases">
        <title>Pseudomonas SA3-5T sp. nov., isolated from tidal flat sediment.</title>
        <authorList>
            <person name="Kim H.S."/>
            <person name="Kim J.-S."/>
            <person name="Suh M.K."/>
            <person name="Eom M.K."/>
            <person name="Lee J.-S."/>
        </authorList>
    </citation>
    <scope>NUCLEOTIDE SEQUENCE [LARGE SCALE GENOMIC DNA]</scope>
    <source>
        <strain evidence="3 4">SA3-5</strain>
    </source>
</reference>
<evidence type="ECO:0000259" key="2">
    <source>
        <dbReference type="Pfam" id="PF00149"/>
    </source>
</evidence>
<evidence type="ECO:0000256" key="1">
    <source>
        <dbReference type="SAM" id="MobiDB-lite"/>
    </source>
</evidence>
<comment type="caution">
    <text evidence="3">The sequence shown here is derived from an EMBL/GenBank/DDBJ whole genome shotgun (WGS) entry which is preliminary data.</text>
</comment>